<keyword evidence="2" id="KW-1185">Reference proteome</keyword>
<gene>
    <name evidence="1" type="ORF">DSCOOX_52470</name>
</gene>
<proteinExistence type="predicted"/>
<evidence type="ECO:0000313" key="1">
    <source>
        <dbReference type="EMBL" id="BBO92067.1"/>
    </source>
</evidence>
<name>A0A5K8AHD4_9BACT</name>
<evidence type="ECO:0000313" key="2">
    <source>
        <dbReference type="Proteomes" id="UP000422108"/>
    </source>
</evidence>
<sequence length="71" mass="7810">MAVVLNSFDKCHSSVDITDAEVADFWRDVYPRGGILSKRRNNNFSSGTGTFGDGVDHFHMLAGVVGILFNF</sequence>
<dbReference type="Proteomes" id="UP000422108">
    <property type="component" value="Chromosome"/>
</dbReference>
<organism evidence="1 2">
    <name type="scientific">Desulfosarcina ovata subsp. ovata</name>
    <dbReference type="NCBI Taxonomy" id="2752305"/>
    <lineage>
        <taxon>Bacteria</taxon>
        <taxon>Pseudomonadati</taxon>
        <taxon>Thermodesulfobacteriota</taxon>
        <taxon>Desulfobacteria</taxon>
        <taxon>Desulfobacterales</taxon>
        <taxon>Desulfosarcinaceae</taxon>
        <taxon>Desulfosarcina</taxon>
    </lineage>
</organism>
<accession>A0A5K8AHD4</accession>
<dbReference type="AlphaFoldDB" id="A0A5K8AHD4"/>
<reference evidence="1 2" key="1">
    <citation type="submission" date="2019-11" db="EMBL/GenBank/DDBJ databases">
        <title>Comparative genomics of hydrocarbon-degrading Desulfosarcina strains.</title>
        <authorList>
            <person name="Watanabe M."/>
            <person name="Kojima H."/>
            <person name="Fukui M."/>
        </authorList>
    </citation>
    <scope>NUCLEOTIDE SEQUENCE [LARGE SCALE GENOMIC DNA]</scope>
    <source>
        <strain evidence="2">oXyS1</strain>
    </source>
</reference>
<dbReference type="EMBL" id="AP021879">
    <property type="protein sequence ID" value="BBO92067.1"/>
    <property type="molecule type" value="Genomic_DNA"/>
</dbReference>
<protein>
    <submittedName>
        <fullName evidence="1">Uncharacterized protein</fullName>
    </submittedName>
</protein>